<dbReference type="InterPro" id="IPR050660">
    <property type="entry name" value="NEK_Ser/Thr_kinase"/>
</dbReference>
<keyword evidence="4 7" id="KW-0547">Nucleotide-binding</keyword>
<dbReference type="KEGG" id="hoh:Hoch_2167"/>
<evidence type="ECO:0000256" key="7">
    <source>
        <dbReference type="PROSITE-ProRule" id="PRU10141"/>
    </source>
</evidence>
<evidence type="ECO:0000256" key="3">
    <source>
        <dbReference type="ARBA" id="ARBA00022679"/>
    </source>
</evidence>
<dbReference type="AlphaFoldDB" id="D0LGZ0"/>
<dbReference type="GO" id="GO:0005524">
    <property type="term" value="F:ATP binding"/>
    <property type="evidence" value="ECO:0007669"/>
    <property type="project" value="UniProtKB-UniRule"/>
</dbReference>
<evidence type="ECO:0000256" key="2">
    <source>
        <dbReference type="ARBA" id="ARBA00012513"/>
    </source>
</evidence>
<dbReference type="SMART" id="SM00220">
    <property type="entry name" value="S_TKc"/>
    <property type="match status" value="1"/>
</dbReference>
<dbReference type="eggNOG" id="COG0515">
    <property type="taxonomic scope" value="Bacteria"/>
</dbReference>
<evidence type="ECO:0000313" key="11">
    <source>
        <dbReference type="Proteomes" id="UP000001880"/>
    </source>
</evidence>
<evidence type="ECO:0000256" key="8">
    <source>
        <dbReference type="SAM" id="MobiDB-lite"/>
    </source>
</evidence>
<feature type="region of interest" description="Disordered" evidence="8">
    <location>
        <begin position="911"/>
        <end position="943"/>
    </location>
</feature>
<keyword evidence="11" id="KW-1185">Reference proteome</keyword>
<dbReference type="EMBL" id="CP001804">
    <property type="protein sequence ID" value="ACY14712.1"/>
    <property type="molecule type" value="Genomic_DNA"/>
</dbReference>
<keyword evidence="3" id="KW-0808">Transferase</keyword>
<dbReference type="InterPro" id="IPR027417">
    <property type="entry name" value="P-loop_NTPase"/>
</dbReference>
<dbReference type="CDD" id="cd14014">
    <property type="entry name" value="STKc_PknB_like"/>
    <property type="match status" value="1"/>
</dbReference>
<gene>
    <name evidence="10" type="ordered locus">Hoch_2167</name>
</gene>
<keyword evidence="5 10" id="KW-0418">Kinase</keyword>
<dbReference type="PROSITE" id="PS50011">
    <property type="entry name" value="PROTEIN_KINASE_DOM"/>
    <property type="match status" value="1"/>
</dbReference>
<dbReference type="InterPro" id="IPR000719">
    <property type="entry name" value="Prot_kinase_dom"/>
</dbReference>
<dbReference type="HOGENOM" id="CLU_006217_0_0_7"/>
<evidence type="ECO:0000256" key="1">
    <source>
        <dbReference type="ARBA" id="ARBA00010886"/>
    </source>
</evidence>
<organism evidence="10 11">
    <name type="scientific">Haliangium ochraceum (strain DSM 14365 / JCM 11303 / SMP-2)</name>
    <dbReference type="NCBI Taxonomy" id="502025"/>
    <lineage>
        <taxon>Bacteria</taxon>
        <taxon>Pseudomonadati</taxon>
        <taxon>Myxococcota</taxon>
        <taxon>Polyangia</taxon>
        <taxon>Haliangiales</taxon>
        <taxon>Kofleriaceae</taxon>
        <taxon>Haliangium</taxon>
    </lineage>
</organism>
<dbReference type="PROSITE" id="PS00107">
    <property type="entry name" value="PROTEIN_KINASE_ATP"/>
    <property type="match status" value="1"/>
</dbReference>
<dbReference type="InterPro" id="IPR017441">
    <property type="entry name" value="Protein_kinase_ATP_BS"/>
</dbReference>
<feature type="domain" description="Protein kinase" evidence="9">
    <location>
        <begin position="53"/>
        <end position="333"/>
    </location>
</feature>
<sequence>MVRYTAKGARRSAAGRGGDSGEASGPLDFATSFDGTNASAHSLPAPGTRIRQYELIRELGRGGMGAVYLARDTRLGRRVAVKFLLQQPRRELNERFKIEARATARCSHENIVIIHEVDEHQGNPYMVLEYLRGQALSSLLRDEPQLAPGRAVEILVSVVKALACAHGHDIVHRDLKPENIFLTDSGTVKVLDFGIAKLAHSQPADGDGGPSLMAQLAALDEPAQAEFTRAGALVGTIPYMSPEQCMGTGVDARTDIWAAGVVLYRLVSGRHPLAPLRGQQLIFHIADMDRPMPSARDAGIGISDGLSEIIDRCLRKDKAERFASAEALLEALQAQGPGRFALRLRVDESPYAGLSAFQERDAARFFGRGSEIAAMAARLRDRPLIGVVGPSGVGKSSFVRAGVTPALKQSGESWESVIVRPGRSPLAALADVAAAMLGSASSTGGGTAQTLEHELSEQQGLQQRLLTEPGFLGTVLRRHARKRGQKLLLFVDQFEELYTLNPDPGERLAFTACLAGVADDATSPLRVVLSIRSDFLDRVAEDPRFMTELSQGLFFLMPPGREALREALVAPAEMAGYRFESDATVEHMLAALEHTPGALPLLQFTASKLWEARDSGRKQLSDSSYRAMGGIEGALASHADAVLGELTAQAQTLARVVFLRLVTPERTRAIVSTAELGELHAAPAQVQSLIEHLVGARLLAVQSADQSGAATVEIIHESLLHSWPRLRLWLDENQEDAAFLEQLRSAARQWEQKGRPSGLLWRGEAAAEARRWSGRYSGQLTRRELAFLTAVRGLDTRATRLRRVAVVAVMLVCTAVAAGSTVAMVRVKQAEGRALEEAALARRAEATAHERNRALSEKEEQLSAAFAREQEAGRKTSAALAEVRAANESLIASERQRQAALDEARDALAQANRATAQANRAEAQARREAERARRAEEQARRNQAELEQWLEQERARVRGLEEQLGSSIIDGLE</sequence>
<evidence type="ECO:0000256" key="5">
    <source>
        <dbReference type="ARBA" id="ARBA00022777"/>
    </source>
</evidence>
<dbReference type="GO" id="GO:0004674">
    <property type="term" value="F:protein serine/threonine kinase activity"/>
    <property type="evidence" value="ECO:0007669"/>
    <property type="project" value="UniProtKB-KW"/>
</dbReference>
<dbReference type="Pfam" id="PF20703">
    <property type="entry name" value="nSTAND1"/>
    <property type="match status" value="1"/>
</dbReference>
<dbReference type="Pfam" id="PF00069">
    <property type="entry name" value="Pkinase"/>
    <property type="match status" value="1"/>
</dbReference>
<dbReference type="Gene3D" id="1.10.510.10">
    <property type="entry name" value="Transferase(Phosphotransferase) domain 1"/>
    <property type="match status" value="1"/>
</dbReference>
<comment type="similarity">
    <text evidence="1">Belongs to the protein kinase superfamily. NEK Ser/Thr protein kinase family. NIMA subfamily.</text>
</comment>
<dbReference type="InterPro" id="IPR008271">
    <property type="entry name" value="Ser/Thr_kinase_AS"/>
</dbReference>
<dbReference type="InterPro" id="IPR049052">
    <property type="entry name" value="nSTAND1"/>
</dbReference>
<dbReference type="PANTHER" id="PTHR43671">
    <property type="entry name" value="SERINE/THREONINE-PROTEIN KINASE NEK"/>
    <property type="match status" value="1"/>
</dbReference>
<evidence type="ECO:0000256" key="6">
    <source>
        <dbReference type="ARBA" id="ARBA00022840"/>
    </source>
</evidence>
<dbReference type="EC" id="2.7.11.1" evidence="2"/>
<evidence type="ECO:0000259" key="9">
    <source>
        <dbReference type="PROSITE" id="PS50011"/>
    </source>
</evidence>
<name>D0LGZ0_HALO1</name>
<protein>
    <recommendedName>
        <fullName evidence="2">non-specific serine/threonine protein kinase</fullName>
        <ecNumber evidence="2">2.7.11.1</ecNumber>
    </recommendedName>
</protein>
<evidence type="ECO:0000313" key="10">
    <source>
        <dbReference type="EMBL" id="ACY14712.1"/>
    </source>
</evidence>
<feature type="binding site" evidence="7">
    <location>
        <position position="82"/>
    </location>
    <ligand>
        <name>ATP</name>
        <dbReference type="ChEBI" id="CHEBI:30616"/>
    </ligand>
</feature>
<evidence type="ECO:0000256" key="4">
    <source>
        <dbReference type="ARBA" id="ARBA00022741"/>
    </source>
</evidence>
<dbReference type="Gene3D" id="3.30.200.20">
    <property type="entry name" value="Phosphorylase Kinase, domain 1"/>
    <property type="match status" value="1"/>
</dbReference>
<feature type="compositionally biased region" description="Low complexity" evidence="8">
    <location>
        <begin position="911"/>
        <end position="922"/>
    </location>
</feature>
<dbReference type="Gene3D" id="3.40.50.300">
    <property type="entry name" value="P-loop containing nucleotide triphosphate hydrolases"/>
    <property type="match status" value="1"/>
</dbReference>
<dbReference type="Proteomes" id="UP000001880">
    <property type="component" value="Chromosome"/>
</dbReference>
<dbReference type="STRING" id="502025.Hoch_2167"/>
<proteinExistence type="inferred from homology"/>
<dbReference type="PROSITE" id="PS00108">
    <property type="entry name" value="PROTEIN_KINASE_ST"/>
    <property type="match status" value="1"/>
</dbReference>
<accession>D0LGZ0</accession>
<feature type="compositionally biased region" description="Basic and acidic residues" evidence="8">
    <location>
        <begin position="923"/>
        <end position="943"/>
    </location>
</feature>
<reference evidence="10 11" key="1">
    <citation type="journal article" date="2010" name="Stand. Genomic Sci.">
        <title>Complete genome sequence of Haliangium ochraceum type strain (SMP-2).</title>
        <authorList>
            <consortium name="US DOE Joint Genome Institute (JGI-PGF)"/>
            <person name="Ivanova N."/>
            <person name="Daum C."/>
            <person name="Lang E."/>
            <person name="Abt B."/>
            <person name="Kopitz M."/>
            <person name="Saunders E."/>
            <person name="Lapidus A."/>
            <person name="Lucas S."/>
            <person name="Glavina Del Rio T."/>
            <person name="Nolan M."/>
            <person name="Tice H."/>
            <person name="Copeland A."/>
            <person name="Cheng J.F."/>
            <person name="Chen F."/>
            <person name="Bruce D."/>
            <person name="Goodwin L."/>
            <person name="Pitluck S."/>
            <person name="Mavromatis K."/>
            <person name="Pati A."/>
            <person name="Mikhailova N."/>
            <person name="Chen A."/>
            <person name="Palaniappan K."/>
            <person name="Land M."/>
            <person name="Hauser L."/>
            <person name="Chang Y.J."/>
            <person name="Jeffries C.D."/>
            <person name="Detter J.C."/>
            <person name="Brettin T."/>
            <person name="Rohde M."/>
            <person name="Goker M."/>
            <person name="Bristow J."/>
            <person name="Markowitz V."/>
            <person name="Eisen J.A."/>
            <person name="Hugenholtz P."/>
            <person name="Kyrpides N.C."/>
            <person name="Klenk H.P."/>
        </authorList>
    </citation>
    <scope>NUCLEOTIDE SEQUENCE [LARGE SCALE GENOMIC DNA]</scope>
    <source>
        <strain evidence="11">DSM 14365 / CIP 107738 / JCM 11303 / AJ 13395 / SMP-2</strain>
    </source>
</reference>
<dbReference type="SUPFAM" id="SSF56112">
    <property type="entry name" value="Protein kinase-like (PK-like)"/>
    <property type="match status" value="1"/>
</dbReference>
<dbReference type="SUPFAM" id="SSF52540">
    <property type="entry name" value="P-loop containing nucleoside triphosphate hydrolases"/>
    <property type="match status" value="1"/>
</dbReference>
<keyword evidence="6 7" id="KW-0067">ATP-binding</keyword>
<dbReference type="eggNOG" id="COG1672">
    <property type="taxonomic scope" value="Bacteria"/>
</dbReference>
<keyword evidence="10" id="KW-0723">Serine/threonine-protein kinase</keyword>
<dbReference type="PANTHER" id="PTHR43671:SF13">
    <property type="entry name" value="SERINE_THREONINE-PROTEIN KINASE NEK2"/>
    <property type="match status" value="1"/>
</dbReference>
<feature type="region of interest" description="Disordered" evidence="8">
    <location>
        <begin position="1"/>
        <end position="31"/>
    </location>
</feature>
<dbReference type="InterPro" id="IPR011009">
    <property type="entry name" value="Kinase-like_dom_sf"/>
</dbReference>